<dbReference type="Proteomes" id="UP000235392">
    <property type="component" value="Unassembled WGS sequence"/>
</dbReference>
<organism evidence="1 2">
    <name type="scientific">Puccinia coronata f. sp. avenae</name>
    <dbReference type="NCBI Taxonomy" id="200324"/>
    <lineage>
        <taxon>Eukaryota</taxon>
        <taxon>Fungi</taxon>
        <taxon>Dikarya</taxon>
        <taxon>Basidiomycota</taxon>
        <taxon>Pucciniomycotina</taxon>
        <taxon>Pucciniomycetes</taxon>
        <taxon>Pucciniales</taxon>
        <taxon>Pucciniaceae</taxon>
        <taxon>Puccinia</taxon>
    </lineage>
</organism>
<dbReference type="EMBL" id="PGCI01000003">
    <property type="protein sequence ID" value="PLW51935.1"/>
    <property type="molecule type" value="Genomic_DNA"/>
</dbReference>
<evidence type="ECO:0000313" key="2">
    <source>
        <dbReference type="Proteomes" id="UP000235392"/>
    </source>
</evidence>
<evidence type="ECO:0000313" key="1">
    <source>
        <dbReference type="EMBL" id="PLW51935.1"/>
    </source>
</evidence>
<gene>
    <name evidence="1" type="ORF">PCASD_00915</name>
</gene>
<dbReference type="GO" id="GO:0004674">
    <property type="term" value="F:protein serine/threonine kinase activity"/>
    <property type="evidence" value="ECO:0007669"/>
    <property type="project" value="TreeGrafter"/>
</dbReference>
<dbReference type="AlphaFoldDB" id="A0A2N5VPK0"/>
<sequence>MSSVVNLWNALSPELLSRHLVATLPEDPLQYASLSHNNSQLNLQTLTLLIKKSTVRRPVSVDLTYKHPEDNIPTDLNTKRSTSIQTSTSRTLHTTCWKKANQANAGPIHKSKPVGMTSISTDGKWALGGTAATMPARGNVSLSTQTNFLGKRLSNVIDMRAGLLLRG</sequence>
<name>A0A2N5VPK0_9BASI</name>
<dbReference type="GO" id="GO:1903013">
    <property type="term" value="P:response to differentiation-inducing factor 1"/>
    <property type="evidence" value="ECO:0007669"/>
    <property type="project" value="TreeGrafter"/>
</dbReference>
<comment type="caution">
    <text evidence="1">The sequence shown here is derived from an EMBL/GenBank/DDBJ whole genome shotgun (WGS) entry which is preliminary data.</text>
</comment>
<protein>
    <submittedName>
        <fullName evidence="1">Uncharacterized protein</fullName>
    </submittedName>
</protein>
<proteinExistence type="predicted"/>
<accession>A0A2N5VPK0</accession>
<dbReference type="PANTHER" id="PTHR45992:SF2">
    <property type="entry name" value="EUKARYOTIC ELONGATION FACTOR 2 KINASE"/>
    <property type="match status" value="1"/>
</dbReference>
<dbReference type="GO" id="GO:0031037">
    <property type="term" value="P:myosin II filament disassembly"/>
    <property type="evidence" value="ECO:0007669"/>
    <property type="project" value="TreeGrafter"/>
</dbReference>
<dbReference type="InterPro" id="IPR051852">
    <property type="entry name" value="Alpha-type_PK"/>
</dbReference>
<reference evidence="1 2" key="1">
    <citation type="submission" date="2017-11" db="EMBL/GenBank/DDBJ databases">
        <title>De novo assembly and phasing of dikaryotic genomes from two isolates of Puccinia coronata f. sp. avenae, the causal agent of oat crown rust.</title>
        <authorList>
            <person name="Miller M.E."/>
            <person name="Zhang Y."/>
            <person name="Omidvar V."/>
            <person name="Sperschneider J."/>
            <person name="Schwessinger B."/>
            <person name="Raley C."/>
            <person name="Palmer J.M."/>
            <person name="Garnica D."/>
            <person name="Upadhyaya N."/>
            <person name="Rathjen J."/>
            <person name="Taylor J.M."/>
            <person name="Park R.F."/>
            <person name="Dodds P.N."/>
            <person name="Hirsch C.D."/>
            <person name="Kianian S.F."/>
            <person name="Figueroa M."/>
        </authorList>
    </citation>
    <scope>NUCLEOTIDE SEQUENCE [LARGE SCALE GENOMIC DNA]</scope>
    <source>
        <strain evidence="1">12SD80</strain>
    </source>
</reference>
<dbReference type="PANTHER" id="PTHR45992">
    <property type="entry name" value="EUKARYOTIC ELONGATION FACTOR 2 KINASE-RELATED"/>
    <property type="match status" value="1"/>
</dbReference>